<dbReference type="GO" id="GO:0003676">
    <property type="term" value="F:nucleic acid binding"/>
    <property type="evidence" value="ECO:0007669"/>
    <property type="project" value="InterPro"/>
</dbReference>
<dbReference type="Gene3D" id="4.10.60.10">
    <property type="entry name" value="Zinc finger, CCHC-type"/>
    <property type="match status" value="1"/>
</dbReference>
<name>A0A397VGT7_9GLOM</name>
<dbReference type="PROSITE" id="PS50158">
    <property type="entry name" value="ZF_CCHC"/>
    <property type="match status" value="1"/>
</dbReference>
<accession>A0A397VGT7</accession>
<feature type="domain" description="CCHC-type" evidence="2">
    <location>
        <begin position="216"/>
        <end position="231"/>
    </location>
</feature>
<dbReference type="GO" id="GO:0008270">
    <property type="term" value="F:zinc ion binding"/>
    <property type="evidence" value="ECO:0007669"/>
    <property type="project" value="UniProtKB-KW"/>
</dbReference>
<dbReference type="Proteomes" id="UP000266673">
    <property type="component" value="Unassembled WGS sequence"/>
</dbReference>
<keyword evidence="1" id="KW-0863">Zinc-finger</keyword>
<dbReference type="InterPro" id="IPR036875">
    <property type="entry name" value="Znf_CCHC_sf"/>
</dbReference>
<dbReference type="OrthoDB" id="2493155at2759"/>
<dbReference type="SMART" id="SM00343">
    <property type="entry name" value="ZnF_C2HC"/>
    <property type="match status" value="1"/>
</dbReference>
<evidence type="ECO:0000313" key="3">
    <source>
        <dbReference type="EMBL" id="RIB21690.1"/>
    </source>
</evidence>
<evidence type="ECO:0000313" key="4">
    <source>
        <dbReference type="Proteomes" id="UP000266673"/>
    </source>
</evidence>
<keyword evidence="1" id="KW-0862">Zinc</keyword>
<reference evidence="3 4" key="1">
    <citation type="submission" date="2018-06" db="EMBL/GenBank/DDBJ databases">
        <title>Comparative genomics reveals the genomic features of Rhizophagus irregularis, R. cerebriforme, R. diaphanum and Gigaspora rosea, and their symbiotic lifestyle signature.</title>
        <authorList>
            <person name="Morin E."/>
            <person name="San Clemente H."/>
            <person name="Chen E.C.H."/>
            <person name="De La Providencia I."/>
            <person name="Hainaut M."/>
            <person name="Kuo A."/>
            <person name="Kohler A."/>
            <person name="Murat C."/>
            <person name="Tang N."/>
            <person name="Roy S."/>
            <person name="Loubradou J."/>
            <person name="Henrissat B."/>
            <person name="Grigoriev I.V."/>
            <person name="Corradi N."/>
            <person name="Roux C."/>
            <person name="Martin F.M."/>
        </authorList>
    </citation>
    <scope>NUCLEOTIDE SEQUENCE [LARGE SCALE GENOMIC DNA]</scope>
    <source>
        <strain evidence="3 4">DAOM 194757</strain>
    </source>
</reference>
<comment type="caution">
    <text evidence="3">The sequence shown here is derived from an EMBL/GenBank/DDBJ whole genome shotgun (WGS) entry which is preliminary data.</text>
</comment>
<evidence type="ECO:0000256" key="1">
    <source>
        <dbReference type="PROSITE-ProRule" id="PRU00047"/>
    </source>
</evidence>
<dbReference type="SUPFAM" id="SSF57756">
    <property type="entry name" value="Retrovirus zinc finger-like domains"/>
    <property type="match status" value="1"/>
</dbReference>
<organism evidence="3 4">
    <name type="scientific">Gigaspora rosea</name>
    <dbReference type="NCBI Taxonomy" id="44941"/>
    <lineage>
        <taxon>Eukaryota</taxon>
        <taxon>Fungi</taxon>
        <taxon>Fungi incertae sedis</taxon>
        <taxon>Mucoromycota</taxon>
        <taxon>Glomeromycotina</taxon>
        <taxon>Glomeromycetes</taxon>
        <taxon>Diversisporales</taxon>
        <taxon>Gigasporaceae</taxon>
        <taxon>Gigaspora</taxon>
    </lineage>
</organism>
<sequence length="410" mass="48377">MLCKELSEVGTKQALVVRLASRIVDKARKKDRGKENNQSNNRREGRVDTDLDLQYIALEKSLKQIVQVTMENVVNDFRKCMQCVDEYKHWAKKKINKPRDQFEYDEWCRVGRVDKREDWNIATEIKNSSDEEIMNAYFKITSTSIANTTTVSASTILNLTLFQPVYPTFGLNMTLSYRNVMPDQSLYQQQYRSQGYSEMYGNSRLFRQSRNPGVVCFICEEQGHIAWDCPQKNMAEEQMLFSKGMKLLVQMKVLRQIEFIGDELEWVEQELERLMKMQAVKLIYKGRRDQRFETIEPGFQKNILFRRLGRIVEDDQEKLREVVPLYSSAIWPILVTVDFSKIMRALIGLWRSQGIYCRNHINDVWQLGANKAKDLWIDNKFGKRNIRVPEEKVEKMQKELNKKWSVLKGF</sequence>
<dbReference type="InterPro" id="IPR001878">
    <property type="entry name" value="Znf_CCHC"/>
</dbReference>
<dbReference type="EMBL" id="QKWP01000346">
    <property type="protein sequence ID" value="RIB21690.1"/>
    <property type="molecule type" value="Genomic_DNA"/>
</dbReference>
<gene>
    <name evidence="3" type="ORF">C2G38_2175870</name>
</gene>
<keyword evidence="4" id="KW-1185">Reference proteome</keyword>
<keyword evidence="1" id="KW-0479">Metal-binding</keyword>
<protein>
    <recommendedName>
        <fullName evidence="2">CCHC-type domain-containing protein</fullName>
    </recommendedName>
</protein>
<dbReference type="AlphaFoldDB" id="A0A397VGT7"/>
<proteinExistence type="predicted"/>
<evidence type="ECO:0000259" key="2">
    <source>
        <dbReference type="PROSITE" id="PS50158"/>
    </source>
</evidence>